<evidence type="ECO:0000313" key="3">
    <source>
        <dbReference type="EMBL" id="MBM6857795.1"/>
    </source>
</evidence>
<protein>
    <submittedName>
        <fullName evidence="3">Uncharacterized protein</fullName>
    </submittedName>
</protein>
<evidence type="ECO:0000256" key="2">
    <source>
        <dbReference type="SAM" id="Phobius"/>
    </source>
</evidence>
<dbReference type="AlphaFoldDB" id="A0AA40ZUM6"/>
<dbReference type="Proteomes" id="UP000698924">
    <property type="component" value="Unassembled WGS sequence"/>
</dbReference>
<keyword evidence="1" id="KW-0175">Coiled coil</keyword>
<feature type="coiled-coil region" evidence="1">
    <location>
        <begin position="204"/>
        <end position="277"/>
    </location>
</feature>
<organism evidence="3 4">
    <name type="scientific">Caecibacteroides pullorum</name>
    <dbReference type="NCBI Taxonomy" id="2725562"/>
    <lineage>
        <taxon>Bacteria</taxon>
        <taxon>Pseudomonadati</taxon>
        <taxon>Bacteroidota</taxon>
        <taxon>Bacteroidia</taxon>
        <taxon>Bacteroidales</taxon>
        <taxon>Bacteroidaceae</taxon>
        <taxon>Caecibacteroides</taxon>
    </lineage>
</organism>
<evidence type="ECO:0000256" key="1">
    <source>
        <dbReference type="SAM" id="Coils"/>
    </source>
</evidence>
<dbReference type="PROSITE" id="PS51257">
    <property type="entry name" value="PROKAR_LIPOPROTEIN"/>
    <property type="match status" value="1"/>
</dbReference>
<accession>A0AA40ZUM6</accession>
<keyword evidence="4" id="KW-1185">Reference proteome</keyword>
<dbReference type="RefSeq" id="WP_204972007.1">
    <property type="nucleotide sequence ID" value="NZ_JAAZTS010000007.1"/>
</dbReference>
<name>A0AA40ZUM6_9BACT</name>
<keyword evidence="2" id="KW-0472">Membrane</keyword>
<gene>
    <name evidence="3" type="ORF">H6D15_09330</name>
</gene>
<sequence length="281" mass="32845">MKELRHHIRLLFCLCIGMVFSCTQIWGQDESNSFVDEMHLLEIESRMLSFYQELKDISARVGQYTSNEQLTEASQKVTTIDAKWNTYYQSRQIEIAEDDSLLQIVADYQLTKQNLLDSIAIQKHFFDAQKDFADAEVFFQAQDSAYAKLYKTAVEYSLIKALAAELEKVKGKEQLVFAEIQSHYDIAKSLSEEFKNLLPRFQPIEEKYIELKNISDKIQALEYKPWLQRIKDYLYSLAAVAMILLFLNMLQAKLKALKQARENAKKLREMMDKDNNDYPTI</sequence>
<keyword evidence="2" id="KW-0812">Transmembrane</keyword>
<comment type="caution">
    <text evidence="3">The sequence shown here is derived from an EMBL/GenBank/DDBJ whole genome shotgun (WGS) entry which is preliminary data.</text>
</comment>
<proteinExistence type="predicted"/>
<dbReference type="EMBL" id="JACJMO010000012">
    <property type="protein sequence ID" value="MBM6857795.1"/>
    <property type="molecule type" value="Genomic_DNA"/>
</dbReference>
<reference evidence="3 4" key="1">
    <citation type="journal article" date="2021" name="Sci. Rep.">
        <title>The distribution of antibiotic resistance genes in chicken gut microbiota commensals.</title>
        <authorList>
            <person name="Juricova H."/>
            <person name="Matiasovicova J."/>
            <person name="Kubasova T."/>
            <person name="Cejkova D."/>
            <person name="Rychlik I."/>
        </authorList>
    </citation>
    <scope>NUCLEOTIDE SEQUENCE [LARGE SCALE GENOMIC DNA]</scope>
    <source>
        <strain evidence="3 4">An421</strain>
    </source>
</reference>
<evidence type="ECO:0000313" key="4">
    <source>
        <dbReference type="Proteomes" id="UP000698924"/>
    </source>
</evidence>
<keyword evidence="2" id="KW-1133">Transmembrane helix</keyword>
<feature type="transmembrane region" description="Helical" evidence="2">
    <location>
        <begin position="233"/>
        <end position="250"/>
    </location>
</feature>